<name>A0A4R6ZRB8_9GAMM</name>
<dbReference type="EMBL" id="SNZJ01000006">
    <property type="protein sequence ID" value="TDR54952.1"/>
    <property type="molecule type" value="Genomic_DNA"/>
</dbReference>
<gene>
    <name evidence="1" type="ORF">DFP85_10697</name>
</gene>
<protein>
    <submittedName>
        <fullName evidence="1">Uncharacterized protein</fullName>
    </submittedName>
</protein>
<evidence type="ECO:0000313" key="1">
    <source>
        <dbReference type="EMBL" id="TDR54952.1"/>
    </source>
</evidence>
<dbReference type="Proteomes" id="UP000295212">
    <property type="component" value="Unassembled WGS sequence"/>
</dbReference>
<evidence type="ECO:0000313" key="2">
    <source>
        <dbReference type="Proteomes" id="UP000295212"/>
    </source>
</evidence>
<organism evidence="1 2">
    <name type="scientific">Halomonas ventosae</name>
    <dbReference type="NCBI Taxonomy" id="229007"/>
    <lineage>
        <taxon>Bacteria</taxon>
        <taxon>Pseudomonadati</taxon>
        <taxon>Pseudomonadota</taxon>
        <taxon>Gammaproteobacteria</taxon>
        <taxon>Oceanospirillales</taxon>
        <taxon>Halomonadaceae</taxon>
        <taxon>Halomonas</taxon>
    </lineage>
</organism>
<proteinExistence type="predicted"/>
<dbReference type="AlphaFoldDB" id="A0A4R6ZRB8"/>
<sequence>MSGTLGPALALGESTSRSIDGFFGTTDALTMNTDCYLRLEIYFRRHIDRVTL</sequence>
<reference evidence="1 2" key="1">
    <citation type="submission" date="2019-03" db="EMBL/GenBank/DDBJ databases">
        <title>Genomic Encyclopedia of Type Strains, Phase III (KMG-III): the genomes of soil and plant-associated and newly described type strains.</title>
        <authorList>
            <person name="Whitman W."/>
        </authorList>
    </citation>
    <scope>NUCLEOTIDE SEQUENCE [LARGE SCALE GENOMIC DNA]</scope>
    <source>
        <strain evidence="1 2">CECT 5797</strain>
    </source>
</reference>
<dbReference type="RefSeq" id="WP_166644615.1">
    <property type="nucleotide sequence ID" value="NZ_SNZJ01000006.1"/>
</dbReference>
<accession>A0A4R6ZRB8</accession>
<comment type="caution">
    <text evidence="1">The sequence shown here is derived from an EMBL/GenBank/DDBJ whole genome shotgun (WGS) entry which is preliminary data.</text>
</comment>